<dbReference type="Gene3D" id="2.30.330.10">
    <property type="entry name" value="SpoA-like"/>
    <property type="match status" value="1"/>
</dbReference>
<dbReference type="EMBL" id="FNRS01000001">
    <property type="protein sequence ID" value="SED12562.1"/>
    <property type="molecule type" value="Genomic_DNA"/>
</dbReference>
<evidence type="ECO:0000313" key="5">
    <source>
        <dbReference type="Proteomes" id="UP000183155"/>
    </source>
</evidence>
<dbReference type="AlphaFoldDB" id="A0A0J6GUK6"/>
<dbReference type="RefSeq" id="WP_048378507.1">
    <property type="nucleotide sequence ID" value="NZ_FNRS01000001.1"/>
</dbReference>
<feature type="domain" description="Flagellar motor switch protein FliN-like C-terminal" evidence="1">
    <location>
        <begin position="266"/>
        <end position="333"/>
    </location>
</feature>
<keyword evidence="5" id="KW-1185">Reference proteome</keyword>
<protein>
    <submittedName>
        <fullName evidence="2 3">Type III secretion protein</fullName>
    </submittedName>
</protein>
<evidence type="ECO:0000313" key="3">
    <source>
        <dbReference type="EMBL" id="SED12562.1"/>
    </source>
</evidence>
<organism evidence="2 4">
    <name type="scientific">Pseudomonas taetrolens</name>
    <dbReference type="NCBI Taxonomy" id="47884"/>
    <lineage>
        <taxon>Bacteria</taxon>
        <taxon>Pseudomonadati</taxon>
        <taxon>Pseudomonadota</taxon>
        <taxon>Gammaproteobacteria</taxon>
        <taxon>Pseudomonadales</taxon>
        <taxon>Pseudomonadaceae</taxon>
        <taxon>Pseudomonas</taxon>
    </lineage>
</organism>
<evidence type="ECO:0000313" key="2">
    <source>
        <dbReference type="EMBL" id="KMM85784.1"/>
    </source>
</evidence>
<dbReference type="STRING" id="47884.SAMN04490203_3871"/>
<gene>
    <name evidence="3" type="ORF">SAMN04490203_3871</name>
    <name evidence="2" type="ORF">TU78_03945</name>
</gene>
<dbReference type="Proteomes" id="UP000036395">
    <property type="component" value="Unassembled WGS sequence"/>
</dbReference>
<dbReference type="Proteomes" id="UP000183155">
    <property type="component" value="Unassembled WGS sequence"/>
</dbReference>
<dbReference type="OrthoDB" id="6516509at2"/>
<accession>A0A0J6GUK6</accession>
<dbReference type="EMBL" id="JYLA01000002">
    <property type="protein sequence ID" value="KMM85784.1"/>
    <property type="molecule type" value="Genomic_DNA"/>
</dbReference>
<comment type="caution">
    <text evidence="2">The sequence shown here is derived from an EMBL/GenBank/DDBJ whole genome shotgun (WGS) entry which is preliminary data.</text>
</comment>
<reference evidence="2 4" key="1">
    <citation type="submission" date="2015-02" db="EMBL/GenBank/DDBJ databases">
        <title>Pseudomonas helleri sp. nov. and Pseudomonas weihenstephanensis sp. nov., isolated from raw cows milk.</title>
        <authorList>
            <person name="von Neubeck M."/>
            <person name="Huptas C."/>
            <person name="Wenning M."/>
            <person name="Scherer S."/>
        </authorList>
    </citation>
    <scope>NUCLEOTIDE SEQUENCE [LARGE SCALE GENOMIC DNA]</scope>
    <source>
        <strain evidence="2 4">DSM 21104</strain>
    </source>
</reference>
<evidence type="ECO:0000313" key="4">
    <source>
        <dbReference type="Proteomes" id="UP000036395"/>
    </source>
</evidence>
<proteinExistence type="predicted"/>
<dbReference type="Pfam" id="PF01052">
    <property type="entry name" value="FliMN_C"/>
    <property type="match status" value="1"/>
</dbReference>
<dbReference type="InterPro" id="IPR001543">
    <property type="entry name" value="FliN-like_C"/>
</dbReference>
<sequence length="337" mass="36414">MTPCAITFPRLDRQAVAAYRRLGRGLRLEFQVGDEPGELLLEPGRGPTSGGVALSLESRCAVITLSHADAILSLFGECPVTLADSGNDPESWFWTLFQQCMSPQLMSLFGYLQPLADVRQGTFECRISVVRGASRCVGRMVMSAEGLLALYDAGPWQPLKVPLPGPFPVSIPLVLGYVQLGIGQLRAVHAGDVLLPERLQFNGEGLGSLNVGRLRLDVRIDDEDRLRRLRVCSVEEVAMDDVLFASSDAGALDESLRALEPDEPFEQLSVALSVRCGTLNLSLGELRQLAPGVVLNVEGYGAGMAGLYYGDRPIGQGQLVEVDGCLGLQLSRITFSR</sequence>
<dbReference type="SUPFAM" id="SSF101801">
    <property type="entry name" value="Surface presentation of antigens (SPOA)"/>
    <property type="match status" value="1"/>
</dbReference>
<dbReference type="PATRIC" id="fig|47884.3.peg.1186"/>
<evidence type="ECO:0000259" key="1">
    <source>
        <dbReference type="Pfam" id="PF01052"/>
    </source>
</evidence>
<name>A0A0J6GUK6_PSETA</name>
<reference evidence="3 5" key="2">
    <citation type="submission" date="2016-10" db="EMBL/GenBank/DDBJ databases">
        <authorList>
            <person name="Varghese N."/>
            <person name="Submissions S."/>
        </authorList>
    </citation>
    <scope>NUCLEOTIDE SEQUENCE [LARGE SCALE GENOMIC DNA]</scope>
    <source>
        <strain evidence="3 5">BS3652</strain>
    </source>
</reference>
<dbReference type="InterPro" id="IPR036429">
    <property type="entry name" value="SpoA-like_sf"/>
</dbReference>